<evidence type="ECO:0000313" key="4">
    <source>
        <dbReference type="Proteomes" id="UP000501602"/>
    </source>
</evidence>
<dbReference type="GO" id="GO:0047617">
    <property type="term" value="F:fatty acyl-CoA hydrolase activity"/>
    <property type="evidence" value="ECO:0007669"/>
    <property type="project" value="TreeGrafter"/>
</dbReference>
<dbReference type="Gene3D" id="3.10.129.10">
    <property type="entry name" value="Hotdog Thioesterase"/>
    <property type="match status" value="1"/>
</dbReference>
<dbReference type="KEGG" id="fes:HER31_05375"/>
<dbReference type="NCBIfam" id="TIGR02799">
    <property type="entry name" value="thio_ybgC"/>
    <property type="match status" value="1"/>
</dbReference>
<dbReference type="SUPFAM" id="SSF54637">
    <property type="entry name" value="Thioesterase/thiol ester dehydrase-isomerase"/>
    <property type="match status" value="1"/>
</dbReference>
<dbReference type="InterPro" id="IPR014166">
    <property type="entry name" value="Tol-Pal_acyl-CoA_thioesterase"/>
</dbReference>
<dbReference type="FunFam" id="3.10.129.10:FF:000004">
    <property type="entry name" value="Tol-pal system-associated acyl-CoA thioesterase"/>
    <property type="match status" value="1"/>
</dbReference>
<dbReference type="Proteomes" id="UP000501602">
    <property type="component" value="Chromosome"/>
</dbReference>
<organism evidence="3 4">
    <name type="scientific">Ferrimonas lipolytica</name>
    <dbReference type="NCBI Taxonomy" id="2724191"/>
    <lineage>
        <taxon>Bacteria</taxon>
        <taxon>Pseudomonadati</taxon>
        <taxon>Pseudomonadota</taxon>
        <taxon>Gammaproteobacteria</taxon>
        <taxon>Alteromonadales</taxon>
        <taxon>Ferrimonadaceae</taxon>
        <taxon>Ferrimonas</taxon>
    </lineage>
</organism>
<comment type="similarity">
    <text evidence="1">Belongs to the 4-hydroxybenzoyl-CoA thioesterase family.</text>
</comment>
<sequence>MFSWPIRVYYSDTDAGGVVYHGSYLNFFEHARTEMLRSVGYQQSHDNSQSWMFVVADLSIKYRKPAKLNQSLVVVTEITQARGVSLEFTQTLIDDANTEYCQTVVTVVCVDCQHFRPCRIPQPIRKELMRAR</sequence>
<gene>
    <name evidence="3" type="primary">ybgC</name>
    <name evidence="3" type="ORF">HER31_05375</name>
</gene>
<evidence type="ECO:0000313" key="3">
    <source>
        <dbReference type="EMBL" id="QIZ78824.1"/>
    </source>
</evidence>
<accession>A0A6H1UIG2</accession>
<proteinExistence type="inferred from homology"/>
<dbReference type="PANTHER" id="PTHR31793">
    <property type="entry name" value="4-HYDROXYBENZOYL-COA THIOESTERASE FAMILY MEMBER"/>
    <property type="match status" value="1"/>
</dbReference>
<reference evidence="3 4" key="1">
    <citation type="submission" date="2020-04" db="EMBL/GenBank/DDBJ databases">
        <title>Ferrimonas sp. S7 isolated from sea water.</title>
        <authorList>
            <person name="Bae S.S."/>
            <person name="Baek K."/>
        </authorList>
    </citation>
    <scope>NUCLEOTIDE SEQUENCE [LARGE SCALE GENOMIC DNA]</scope>
    <source>
        <strain evidence="3 4">S7</strain>
    </source>
</reference>
<dbReference type="InterPro" id="IPR006684">
    <property type="entry name" value="YbgC/YbaW"/>
</dbReference>
<dbReference type="InterPro" id="IPR050563">
    <property type="entry name" value="4-hydroxybenzoyl-CoA_TE"/>
</dbReference>
<dbReference type="InterPro" id="IPR008272">
    <property type="entry name" value="HB-CoA_thioesterase_AS"/>
</dbReference>
<keyword evidence="2" id="KW-0378">Hydrolase</keyword>
<protein>
    <submittedName>
        <fullName evidence="3">Tol-pal system-associated acyl-CoA thioesterase</fullName>
    </submittedName>
</protein>
<dbReference type="PANTHER" id="PTHR31793:SF37">
    <property type="entry name" value="ACYL-COA THIOESTER HYDROLASE YBGC"/>
    <property type="match status" value="1"/>
</dbReference>
<name>A0A6H1UIG2_9GAMM</name>
<evidence type="ECO:0000256" key="2">
    <source>
        <dbReference type="ARBA" id="ARBA00022801"/>
    </source>
</evidence>
<dbReference type="NCBIfam" id="TIGR00051">
    <property type="entry name" value="YbgC/FadM family acyl-CoA thioesterase"/>
    <property type="match status" value="1"/>
</dbReference>
<dbReference type="CDD" id="cd00586">
    <property type="entry name" value="4HBT"/>
    <property type="match status" value="1"/>
</dbReference>
<evidence type="ECO:0000256" key="1">
    <source>
        <dbReference type="ARBA" id="ARBA00005953"/>
    </source>
</evidence>
<dbReference type="EMBL" id="CP051180">
    <property type="protein sequence ID" value="QIZ78824.1"/>
    <property type="molecule type" value="Genomic_DNA"/>
</dbReference>
<dbReference type="AlphaFoldDB" id="A0A6H1UIG2"/>
<keyword evidence="4" id="KW-1185">Reference proteome</keyword>
<dbReference type="PIRSF" id="PIRSF003230">
    <property type="entry name" value="YbgC"/>
    <property type="match status" value="1"/>
</dbReference>
<dbReference type="InterPro" id="IPR029069">
    <property type="entry name" value="HotDog_dom_sf"/>
</dbReference>
<dbReference type="Pfam" id="PF13279">
    <property type="entry name" value="4HBT_2"/>
    <property type="match status" value="1"/>
</dbReference>
<dbReference type="PROSITE" id="PS01328">
    <property type="entry name" value="4HBCOA_THIOESTERASE"/>
    <property type="match status" value="1"/>
</dbReference>